<dbReference type="InterPro" id="IPR037029">
    <property type="entry name" value="Alliinase_N_sf"/>
</dbReference>
<dbReference type="InterPro" id="IPR006947">
    <property type="entry name" value="EGF_alliinase"/>
</dbReference>
<evidence type="ECO:0000256" key="3">
    <source>
        <dbReference type="ARBA" id="ARBA00011738"/>
    </source>
</evidence>
<proteinExistence type="inferred from homology"/>
<evidence type="ECO:0000259" key="6">
    <source>
        <dbReference type="Pfam" id="PF04863"/>
    </source>
</evidence>
<dbReference type="InterPro" id="IPR015421">
    <property type="entry name" value="PyrdxlP-dep_Trfase_major"/>
</dbReference>
<dbReference type="InterPro" id="IPR015424">
    <property type="entry name" value="PyrdxlP-dep_Trfase"/>
</dbReference>
<dbReference type="Pfam" id="PF04863">
    <property type="entry name" value="EGF_alliinase"/>
    <property type="match status" value="1"/>
</dbReference>
<keyword evidence="4" id="KW-0808">Transferase</keyword>
<accession>A0ABU6XG15</accession>
<keyword evidence="4" id="KW-0032">Aminotransferase</keyword>
<evidence type="ECO:0000256" key="5">
    <source>
        <dbReference type="ARBA" id="ARBA00022898"/>
    </source>
</evidence>
<comment type="subunit">
    <text evidence="3">Homodimer.</text>
</comment>
<keyword evidence="5" id="KW-0663">Pyridoxal phosphate</keyword>
<dbReference type="SUPFAM" id="SSF53383">
    <property type="entry name" value="PLP-dependent transferases"/>
    <property type="match status" value="1"/>
</dbReference>
<comment type="cofactor">
    <cofactor evidence="1">
        <name>pyridoxal 5'-phosphate</name>
        <dbReference type="ChEBI" id="CHEBI:597326"/>
    </cofactor>
</comment>
<dbReference type="Proteomes" id="UP001341840">
    <property type="component" value="Unassembled WGS sequence"/>
</dbReference>
<evidence type="ECO:0000256" key="2">
    <source>
        <dbReference type="ARBA" id="ARBA00006312"/>
    </source>
</evidence>
<evidence type="ECO:0000313" key="9">
    <source>
        <dbReference type="Proteomes" id="UP001341840"/>
    </source>
</evidence>
<dbReference type="EMBL" id="JASCZI010211834">
    <property type="protein sequence ID" value="MED6197010.1"/>
    <property type="molecule type" value="Genomic_DNA"/>
</dbReference>
<comment type="caution">
    <text evidence="8">The sequence shown here is derived from an EMBL/GenBank/DDBJ whole genome shotgun (WGS) entry which is preliminary data.</text>
</comment>
<evidence type="ECO:0000259" key="7">
    <source>
        <dbReference type="Pfam" id="PF04864"/>
    </source>
</evidence>
<dbReference type="PANTHER" id="PTHR43795">
    <property type="entry name" value="BIFUNCTIONAL ASPARTATE AMINOTRANSFERASE AND GLUTAMATE/ASPARTATE-PREPHENATE AMINOTRANSFERASE-RELATED"/>
    <property type="match status" value="1"/>
</dbReference>
<organism evidence="8 9">
    <name type="scientific">Stylosanthes scabra</name>
    <dbReference type="NCBI Taxonomy" id="79078"/>
    <lineage>
        <taxon>Eukaryota</taxon>
        <taxon>Viridiplantae</taxon>
        <taxon>Streptophyta</taxon>
        <taxon>Embryophyta</taxon>
        <taxon>Tracheophyta</taxon>
        <taxon>Spermatophyta</taxon>
        <taxon>Magnoliopsida</taxon>
        <taxon>eudicotyledons</taxon>
        <taxon>Gunneridae</taxon>
        <taxon>Pentapetalae</taxon>
        <taxon>rosids</taxon>
        <taxon>fabids</taxon>
        <taxon>Fabales</taxon>
        <taxon>Fabaceae</taxon>
        <taxon>Papilionoideae</taxon>
        <taxon>50 kb inversion clade</taxon>
        <taxon>dalbergioids sensu lato</taxon>
        <taxon>Dalbergieae</taxon>
        <taxon>Pterocarpus clade</taxon>
        <taxon>Stylosanthes</taxon>
    </lineage>
</organism>
<protein>
    <submittedName>
        <fullName evidence="8">Uncharacterized protein</fullName>
    </submittedName>
</protein>
<dbReference type="InterPro" id="IPR050478">
    <property type="entry name" value="Ethylene_sulfur-biosynth"/>
</dbReference>
<feature type="domain" description="Alliinase C-terminal" evidence="7">
    <location>
        <begin position="56"/>
        <end position="321"/>
    </location>
</feature>
<name>A0ABU6XG15_9FABA</name>
<evidence type="ECO:0000256" key="4">
    <source>
        <dbReference type="ARBA" id="ARBA00022576"/>
    </source>
</evidence>
<dbReference type="Gene3D" id="2.10.25.30">
    <property type="entry name" value="EGF-like, alliinase"/>
    <property type="match status" value="1"/>
</dbReference>
<evidence type="ECO:0000313" key="8">
    <source>
        <dbReference type="EMBL" id="MED6197010.1"/>
    </source>
</evidence>
<dbReference type="Gene3D" id="3.90.1150.10">
    <property type="entry name" value="Aspartate Aminotransferase, domain 1"/>
    <property type="match status" value="1"/>
</dbReference>
<evidence type="ECO:0000256" key="1">
    <source>
        <dbReference type="ARBA" id="ARBA00001933"/>
    </source>
</evidence>
<dbReference type="InterPro" id="IPR006948">
    <property type="entry name" value="Alliinase_C"/>
</dbReference>
<keyword evidence="9" id="KW-1185">Reference proteome</keyword>
<dbReference type="Pfam" id="PF04864">
    <property type="entry name" value="Alliinase_C"/>
    <property type="match status" value="1"/>
</dbReference>
<dbReference type="Gene3D" id="3.40.640.10">
    <property type="entry name" value="Type I PLP-dependent aspartate aminotransferase-like (Major domain)"/>
    <property type="match status" value="1"/>
</dbReference>
<sequence>MEELAFIDSSLFIQGNNNNNNNKNNNNNNNNNEPICECNACYYGPDCSFLDPDCPADAKEGELNIFEPFWREHAMNSSVLVSGWHRMRYRYSDGSHISPLLAKHVRKLHEIVGNAVTDGRYIVFGSGSTQLINAAVYALSHNSSLLNPAKVVNTIPYYPLFRKQTEFFNSRYYTYEGDTEQWKDKLDNMTRFIEFVVSPNNPDGELTKAVLEGPNVKTIHDLIYYWPHFTPIPSPADEDLMIFSNSKLTGHGGNRFGRAIVKDEGVYKKMEEYIQINTMGISREAQLRALKLLNVVLEGNAKHFFQFGYATMTNRWLRLKQCEREEDKNCYETLKGGGISCHPGSYFSAEDRFARVSISRGQDDFEILLNKLTHIIYD</sequence>
<gene>
    <name evidence="8" type="ORF">PIB30_052751</name>
</gene>
<feature type="domain" description="Alliinase EGF-like" evidence="6">
    <location>
        <begin position="31"/>
        <end position="54"/>
    </location>
</feature>
<dbReference type="PANTHER" id="PTHR43795:SF20">
    <property type="entry name" value="TRYPTOPHAN AMINOTRANSFERASE-RELATED PROTEIN 3"/>
    <property type="match status" value="1"/>
</dbReference>
<reference evidence="8 9" key="1">
    <citation type="journal article" date="2023" name="Plants (Basel)">
        <title>Bridging the Gap: Combining Genomics and Transcriptomics Approaches to Understand Stylosanthes scabra, an Orphan Legume from the Brazilian Caatinga.</title>
        <authorList>
            <person name="Ferreira-Neto J.R.C."/>
            <person name="da Silva M.D."/>
            <person name="Binneck E."/>
            <person name="de Melo N.F."/>
            <person name="da Silva R.H."/>
            <person name="de Melo A.L.T.M."/>
            <person name="Pandolfi V."/>
            <person name="Bustamante F.O."/>
            <person name="Brasileiro-Vidal A.C."/>
            <person name="Benko-Iseppon A.M."/>
        </authorList>
    </citation>
    <scope>NUCLEOTIDE SEQUENCE [LARGE SCALE GENOMIC DNA]</scope>
    <source>
        <tissue evidence="8">Leaves</tissue>
    </source>
</reference>
<dbReference type="InterPro" id="IPR015422">
    <property type="entry name" value="PyrdxlP-dep_Trfase_small"/>
</dbReference>
<comment type="similarity">
    <text evidence="2">Belongs to the alliinase family.</text>
</comment>